<dbReference type="RefSeq" id="XP_018691961.1">
    <property type="nucleotide sequence ID" value="XM_018839193.1"/>
</dbReference>
<accession>A0A178ZFM9</accession>
<feature type="compositionally biased region" description="Basic and acidic residues" evidence="1">
    <location>
        <begin position="315"/>
        <end position="326"/>
    </location>
</feature>
<evidence type="ECO:0000313" key="3">
    <source>
        <dbReference type="Proteomes" id="UP000078343"/>
    </source>
</evidence>
<keyword evidence="3" id="KW-1185">Reference proteome</keyword>
<evidence type="ECO:0000256" key="1">
    <source>
        <dbReference type="SAM" id="MobiDB-lite"/>
    </source>
</evidence>
<name>A0A178ZFM9_9EURO</name>
<sequence>MSEPEKTPAPTRRFLPPSSSSTVKQTGPPSLPRNPFQSSRSTQPPSAVPCSSSSFAATPRFQRPTPTVRDDIQTNFDEAPESAIPSSKTGVIGRQGDILDLDDDEVYPTPSPLYSRGHQSDRSPLQHRLRKSAPVAKRRKVTRPGASVVEPIAISSSPEDDDDLEEVNLQVDAGSPTSHSDLDDDLNRQTGRAASVNESSRIARFRPVAQGLSPPSPVPRTVFKSVPDDYEHASMGNGPVLPDIFSPSRRKSKRDYLPGGSASLVRSWVLDIATQESHAESLAEETLQIAEIERDVSGRLVVVSDEKGRRWLLPEQERQQRQHERPGTSSSFDGFDLHPGSRILIKGKATRWSLDLESQGLGTVVVAAYWEPVSPG</sequence>
<dbReference type="EMBL" id="LVYI01000006">
    <property type="protein sequence ID" value="OAP58594.1"/>
    <property type="molecule type" value="Genomic_DNA"/>
</dbReference>
<feature type="region of interest" description="Disordered" evidence="1">
    <location>
        <begin position="1"/>
        <end position="257"/>
    </location>
</feature>
<feature type="compositionally biased region" description="Polar residues" evidence="1">
    <location>
        <begin position="35"/>
        <end position="56"/>
    </location>
</feature>
<protein>
    <submittedName>
        <fullName evidence="2">Uncharacterized protein</fullName>
    </submittedName>
</protein>
<evidence type="ECO:0000313" key="2">
    <source>
        <dbReference type="EMBL" id="OAP58594.1"/>
    </source>
</evidence>
<gene>
    <name evidence="2" type="ORF">AYL99_07684</name>
</gene>
<feature type="compositionally biased region" description="Polar residues" evidence="1">
    <location>
        <begin position="188"/>
        <end position="200"/>
    </location>
</feature>
<organism evidence="2 3">
    <name type="scientific">Fonsecaea erecta</name>
    <dbReference type="NCBI Taxonomy" id="1367422"/>
    <lineage>
        <taxon>Eukaryota</taxon>
        <taxon>Fungi</taxon>
        <taxon>Dikarya</taxon>
        <taxon>Ascomycota</taxon>
        <taxon>Pezizomycotina</taxon>
        <taxon>Eurotiomycetes</taxon>
        <taxon>Chaetothyriomycetidae</taxon>
        <taxon>Chaetothyriales</taxon>
        <taxon>Herpotrichiellaceae</taxon>
        <taxon>Fonsecaea</taxon>
    </lineage>
</organism>
<dbReference type="GeneID" id="30011852"/>
<feature type="compositionally biased region" description="Basic residues" evidence="1">
    <location>
        <begin position="125"/>
        <end position="142"/>
    </location>
</feature>
<dbReference type="Proteomes" id="UP000078343">
    <property type="component" value="Unassembled WGS sequence"/>
</dbReference>
<dbReference type="AlphaFoldDB" id="A0A178ZFM9"/>
<feature type="compositionally biased region" description="Polar residues" evidence="1">
    <location>
        <begin position="17"/>
        <end position="28"/>
    </location>
</feature>
<dbReference type="OrthoDB" id="5389296at2759"/>
<reference evidence="2 3" key="1">
    <citation type="submission" date="2016-04" db="EMBL/GenBank/DDBJ databases">
        <title>Draft genome of Fonsecaea erecta CBS 125763.</title>
        <authorList>
            <person name="Weiss V.A."/>
            <person name="Vicente V.A."/>
            <person name="Raittz R.T."/>
            <person name="Moreno L.F."/>
            <person name="De Souza E.M."/>
            <person name="Pedrosa F.O."/>
            <person name="Steffens M.B."/>
            <person name="Faoro H."/>
            <person name="Tadra-Sfeir M.Z."/>
            <person name="Najafzadeh M.J."/>
            <person name="Felipe M.S."/>
            <person name="Teixeira M."/>
            <person name="Sun J."/>
            <person name="Xi L."/>
            <person name="Gomes R."/>
            <person name="De Azevedo C.M."/>
            <person name="Salgado C.G."/>
            <person name="Da Silva M.B."/>
            <person name="Nascimento M.F."/>
            <person name="Queiroz-Telles F."/>
            <person name="Attili D.S."/>
            <person name="Gorbushina A."/>
        </authorList>
    </citation>
    <scope>NUCLEOTIDE SEQUENCE [LARGE SCALE GENOMIC DNA]</scope>
    <source>
        <strain evidence="2 3">CBS 125763</strain>
    </source>
</reference>
<dbReference type="STRING" id="1367422.A0A178ZFM9"/>
<comment type="caution">
    <text evidence="2">The sequence shown here is derived from an EMBL/GenBank/DDBJ whole genome shotgun (WGS) entry which is preliminary data.</text>
</comment>
<proteinExistence type="predicted"/>
<feature type="region of interest" description="Disordered" evidence="1">
    <location>
        <begin position="315"/>
        <end position="335"/>
    </location>
</feature>